<keyword evidence="2" id="KW-0808">Transferase</keyword>
<dbReference type="CDD" id="cd03789">
    <property type="entry name" value="GT9_LPS_heptosyltransferase"/>
    <property type="match status" value="1"/>
</dbReference>
<sequence>MVGDVLASTILCEHLKSHYPESEVHFLINENTRAVVDGNPYVDKIILFENRYRNSQLAFYRFLKSIKKEKYDVTIDVYCKLESNLISYFSRADLRISYKKWYSKFVYTHLFSYSKNKDTTLGYAIENRLLLLTPIIKELQKPNLAPKIYLLEKEVHLAKKTLANHGIKKSKPVIMVGILGSGQSKSYPLKYLAETLDFIVQNFDVIFLLNYLPNQKEAVEELLSFCSEKSKRAINKKIFGRSLRAFIGLLSQCDGYIGNEGGASNISKALDIPNFSIFSPWISKQAWLTFNDNNANQAVHLSDYNSDILKIPAKYRKKNSLELYKTFRPRFFKAQLRNFIEDYVISD</sequence>
<protein>
    <recommendedName>
        <fullName evidence="5">Lipopolysaccharide heptosyltransferase family protein</fullName>
    </recommendedName>
</protein>
<evidence type="ECO:0000256" key="1">
    <source>
        <dbReference type="ARBA" id="ARBA00022676"/>
    </source>
</evidence>
<evidence type="ECO:0000256" key="2">
    <source>
        <dbReference type="ARBA" id="ARBA00022679"/>
    </source>
</evidence>
<organism evidence="3 4">
    <name type="scientific">Flagellimonas maritima</name>
    <dbReference type="NCBI Taxonomy" id="1383885"/>
    <lineage>
        <taxon>Bacteria</taxon>
        <taxon>Pseudomonadati</taxon>
        <taxon>Bacteroidota</taxon>
        <taxon>Flavobacteriia</taxon>
        <taxon>Flavobacteriales</taxon>
        <taxon>Flavobacteriaceae</taxon>
        <taxon>Flagellimonas</taxon>
    </lineage>
</organism>
<proteinExistence type="predicted"/>
<dbReference type="KEGG" id="spon:HME9304_00394"/>
<dbReference type="Proteomes" id="UP000248536">
    <property type="component" value="Chromosome"/>
</dbReference>
<dbReference type="SUPFAM" id="SSF53756">
    <property type="entry name" value="UDP-Glycosyltransferase/glycogen phosphorylase"/>
    <property type="match status" value="1"/>
</dbReference>
<evidence type="ECO:0008006" key="5">
    <source>
        <dbReference type="Google" id="ProtNLM"/>
    </source>
</evidence>
<dbReference type="Gene3D" id="3.40.50.2000">
    <property type="entry name" value="Glycogen Phosphorylase B"/>
    <property type="match status" value="2"/>
</dbReference>
<dbReference type="GO" id="GO:0009244">
    <property type="term" value="P:lipopolysaccharide core region biosynthetic process"/>
    <property type="evidence" value="ECO:0007669"/>
    <property type="project" value="TreeGrafter"/>
</dbReference>
<dbReference type="GO" id="GO:0008713">
    <property type="term" value="F:ADP-heptose-lipopolysaccharide heptosyltransferase activity"/>
    <property type="evidence" value="ECO:0007669"/>
    <property type="project" value="TreeGrafter"/>
</dbReference>
<keyword evidence="1" id="KW-0328">Glycosyltransferase</keyword>
<dbReference type="PANTHER" id="PTHR30160">
    <property type="entry name" value="TETRAACYLDISACCHARIDE 4'-KINASE-RELATED"/>
    <property type="match status" value="1"/>
</dbReference>
<evidence type="ECO:0000313" key="3">
    <source>
        <dbReference type="EMBL" id="AWX43406.1"/>
    </source>
</evidence>
<evidence type="ECO:0000313" key="4">
    <source>
        <dbReference type="Proteomes" id="UP000248536"/>
    </source>
</evidence>
<dbReference type="GO" id="GO:0005829">
    <property type="term" value="C:cytosol"/>
    <property type="evidence" value="ECO:0007669"/>
    <property type="project" value="TreeGrafter"/>
</dbReference>
<dbReference type="EMBL" id="CP030104">
    <property type="protein sequence ID" value="AWX43406.1"/>
    <property type="molecule type" value="Genomic_DNA"/>
</dbReference>
<dbReference type="InterPro" id="IPR002201">
    <property type="entry name" value="Glyco_trans_9"/>
</dbReference>
<reference evidence="3 4" key="1">
    <citation type="submission" date="2018-06" db="EMBL/GenBank/DDBJ databases">
        <title>Spongiibacterium sp. HME9304 Genome sequencing and assembly.</title>
        <authorList>
            <person name="Kang H."/>
            <person name="Kim H."/>
            <person name="Joh K."/>
        </authorList>
    </citation>
    <scope>NUCLEOTIDE SEQUENCE [LARGE SCALE GENOMIC DNA]</scope>
    <source>
        <strain evidence="3 4">HME9304</strain>
    </source>
</reference>
<gene>
    <name evidence="3" type="ORF">HME9304_00394</name>
</gene>
<name>A0A2Z4LNN8_9FLAO</name>
<accession>A0A2Z4LNN8</accession>
<dbReference type="PANTHER" id="PTHR30160:SF7">
    <property type="entry name" value="ADP-HEPTOSE--LPS HEPTOSYLTRANSFERASE 2"/>
    <property type="match status" value="1"/>
</dbReference>
<dbReference type="AlphaFoldDB" id="A0A2Z4LNN8"/>
<dbReference type="InterPro" id="IPR051199">
    <property type="entry name" value="LPS_LOS_Heptosyltrfase"/>
</dbReference>
<keyword evidence="4" id="KW-1185">Reference proteome</keyword>
<dbReference type="Pfam" id="PF01075">
    <property type="entry name" value="Glyco_transf_9"/>
    <property type="match status" value="1"/>
</dbReference>